<reference evidence="6" key="1">
    <citation type="submission" date="2022-07" db="EMBL/GenBank/DDBJ databases">
        <title>The genome of Lyophyllum shimeji provides insight into the initial evolution of ectomycorrhizal fungal genome.</title>
        <authorList>
            <person name="Kobayashi Y."/>
            <person name="Shibata T."/>
            <person name="Hirakawa H."/>
            <person name="Shigenobu S."/>
            <person name="Nishiyama T."/>
            <person name="Yamada A."/>
            <person name="Hasebe M."/>
            <person name="Kawaguchi M."/>
        </authorList>
    </citation>
    <scope>NUCLEOTIDE SEQUENCE</scope>
    <source>
        <strain evidence="6">AT787</strain>
    </source>
</reference>
<evidence type="ECO:0000256" key="3">
    <source>
        <dbReference type="PROSITE-ProRule" id="PRU00176"/>
    </source>
</evidence>
<feature type="compositionally biased region" description="Basic and acidic residues" evidence="4">
    <location>
        <begin position="54"/>
        <end position="66"/>
    </location>
</feature>
<keyword evidence="7" id="KW-1185">Reference proteome</keyword>
<dbReference type="Proteomes" id="UP001063166">
    <property type="component" value="Unassembled WGS sequence"/>
</dbReference>
<keyword evidence="2 3" id="KW-0694">RNA-binding</keyword>
<feature type="compositionally biased region" description="Basic and acidic residues" evidence="4">
    <location>
        <begin position="265"/>
        <end position="276"/>
    </location>
</feature>
<evidence type="ECO:0000256" key="2">
    <source>
        <dbReference type="ARBA" id="ARBA00022884"/>
    </source>
</evidence>
<dbReference type="SUPFAM" id="SSF54928">
    <property type="entry name" value="RNA-binding domain, RBD"/>
    <property type="match status" value="2"/>
</dbReference>
<evidence type="ECO:0000313" key="6">
    <source>
        <dbReference type="EMBL" id="GLB41208.1"/>
    </source>
</evidence>
<feature type="region of interest" description="Disordered" evidence="4">
    <location>
        <begin position="45"/>
        <end position="72"/>
    </location>
</feature>
<feature type="domain" description="RRM" evidence="5">
    <location>
        <begin position="190"/>
        <end position="267"/>
    </location>
</feature>
<dbReference type="Pfam" id="PF00076">
    <property type="entry name" value="RRM_1"/>
    <property type="match status" value="2"/>
</dbReference>
<gene>
    <name evidence="6" type="ORF">LshimejAT787_0904230</name>
</gene>
<accession>A0A9P3PTB8</accession>
<dbReference type="Gene3D" id="3.30.70.330">
    <property type="match status" value="3"/>
</dbReference>
<dbReference type="AlphaFoldDB" id="A0A9P3PTB8"/>
<keyword evidence="1" id="KW-0677">Repeat</keyword>
<comment type="caution">
    <text evidence="6">The sequence shown here is derived from an EMBL/GenBank/DDBJ whole genome shotgun (WGS) entry which is preliminary data.</text>
</comment>
<feature type="region of interest" description="Disordered" evidence="4">
    <location>
        <begin position="265"/>
        <end position="317"/>
    </location>
</feature>
<sequence>MVNRSSFQSHITEPTLFALNLPSNVGQHNLQQMFKEFSVTRITLKETTQSPRSSTKENWRRQREPGSRSAQIQFSDIVGAEKAFATRNRRPIPQISPTVTLHLSTTPDLASVPKGPVHPHFVKLLPPNFTDEQLYDLLRPFAPLLSARVDESLGGIVQFWTEDEANAAETAVKAAFSRTSKITLRAYNPCKLFCTNIPHDVNATTLKEFFKECGSITSARVISKPDGQRRAFGFVDFSTPDEASNAIKRHDGAVWQSRKIAVRYSESKPKKKEPPIAEHAQPEATPLDPSSPTPSDTSTVNDPDASNTPKDKTPLPPEVQADLLESLLAQVKEAKEAHALEVSTLKGQIATLEQERDELMEKVVAGETALQNKILSAEVETEGWIRRLDELQARSRNLEKDYRRDTDQLKNQRDAVREEQARLEGLLEQAESERDDWRREFLVAESRCKILELEADRPRWEEAKKAREQREREAAEKLRQKEVEESQRRMRELRAQEEQRKLEEKRQREREEAARKAREAEARAQRERERVKDEARQEAWKKATAAELARCRTRDALLCGRGPWNDILAFTRFSDVLDEFESIKFSEAQPLAFENIPWPVLDYRTISTFACCQGVTWEKVEEFFTYVARSRSTETYNRLVEKVHRMFHPDKWRSRRILDTVQDAELRKSIERAGNVVAQAVTPIWRRTR</sequence>
<name>A0A9P3PTB8_LYOSH</name>
<evidence type="ECO:0000256" key="1">
    <source>
        <dbReference type="ARBA" id="ARBA00022737"/>
    </source>
</evidence>
<feature type="region of interest" description="Disordered" evidence="4">
    <location>
        <begin position="471"/>
        <end position="490"/>
    </location>
</feature>
<dbReference type="CDD" id="cd00590">
    <property type="entry name" value="RRM_SF"/>
    <property type="match status" value="1"/>
</dbReference>
<dbReference type="InterPro" id="IPR000504">
    <property type="entry name" value="RRM_dom"/>
</dbReference>
<organism evidence="6 7">
    <name type="scientific">Lyophyllum shimeji</name>
    <name type="common">Hon-shimeji</name>
    <name type="synonym">Tricholoma shimeji</name>
    <dbReference type="NCBI Taxonomy" id="47721"/>
    <lineage>
        <taxon>Eukaryota</taxon>
        <taxon>Fungi</taxon>
        <taxon>Dikarya</taxon>
        <taxon>Basidiomycota</taxon>
        <taxon>Agaricomycotina</taxon>
        <taxon>Agaricomycetes</taxon>
        <taxon>Agaricomycetidae</taxon>
        <taxon>Agaricales</taxon>
        <taxon>Tricholomatineae</taxon>
        <taxon>Lyophyllaceae</taxon>
        <taxon>Lyophyllum</taxon>
    </lineage>
</organism>
<dbReference type="InterPro" id="IPR012677">
    <property type="entry name" value="Nucleotide-bd_a/b_plait_sf"/>
</dbReference>
<dbReference type="PANTHER" id="PTHR24012">
    <property type="entry name" value="RNA BINDING PROTEIN"/>
    <property type="match status" value="1"/>
</dbReference>
<dbReference type="EMBL" id="BRPK01000009">
    <property type="protein sequence ID" value="GLB41208.1"/>
    <property type="molecule type" value="Genomic_DNA"/>
</dbReference>
<feature type="compositionally biased region" description="Low complexity" evidence="4">
    <location>
        <begin position="285"/>
        <end position="304"/>
    </location>
</feature>
<evidence type="ECO:0000313" key="7">
    <source>
        <dbReference type="Proteomes" id="UP001063166"/>
    </source>
</evidence>
<dbReference type="SMART" id="SM00360">
    <property type="entry name" value="RRM"/>
    <property type="match status" value="3"/>
</dbReference>
<proteinExistence type="predicted"/>
<evidence type="ECO:0000256" key="4">
    <source>
        <dbReference type="SAM" id="MobiDB-lite"/>
    </source>
</evidence>
<protein>
    <recommendedName>
        <fullName evidence="5">RRM domain-containing protein</fullName>
    </recommendedName>
</protein>
<dbReference type="GO" id="GO:0003723">
    <property type="term" value="F:RNA binding"/>
    <property type="evidence" value="ECO:0007669"/>
    <property type="project" value="UniProtKB-UniRule"/>
</dbReference>
<evidence type="ECO:0000259" key="5">
    <source>
        <dbReference type="PROSITE" id="PS50102"/>
    </source>
</evidence>
<dbReference type="InterPro" id="IPR035979">
    <property type="entry name" value="RBD_domain_sf"/>
</dbReference>
<dbReference type="OrthoDB" id="3265210at2759"/>
<dbReference type="PROSITE" id="PS50102">
    <property type="entry name" value="RRM"/>
    <property type="match status" value="1"/>
</dbReference>